<reference evidence="1" key="4">
    <citation type="submission" date="2015-11" db="EMBL/GenBank/DDBJ databases">
        <authorList>
            <consortium name="FlyBase"/>
        </authorList>
    </citation>
    <scope>NUCLEOTIDE SEQUENCE</scope>
    <source>
        <strain evidence="1">MV2-25</strain>
    </source>
</reference>
<dbReference type="EMBL" id="CH475783">
    <property type="protein sequence ID" value="KRT05296.1"/>
    <property type="molecule type" value="Genomic_DNA"/>
</dbReference>
<protein>
    <submittedName>
        <fullName evidence="1">Uncharacterized protein, isoform B</fullName>
    </submittedName>
</protein>
<reference evidence="1" key="3">
    <citation type="journal article" date="2012" name="PLoS ONE">
        <title>Mind the gap: upgrading genomes with Pacific Biosciences RS long-read sequencing technology.</title>
        <authorList>
            <person name="English A.C."/>
            <person name="Richards S."/>
            <person name="Han Y."/>
            <person name="Wang M."/>
            <person name="Vee V."/>
            <person name="Qu J."/>
            <person name="Qin X."/>
            <person name="Muzny D.M."/>
            <person name="Reid J.G."/>
            <person name="Worley K.C."/>
            <person name="Gibbs R.A."/>
        </authorList>
    </citation>
    <scope>NUCLEOTIDE SEQUENCE</scope>
    <source>
        <strain evidence="1">MV2-25</strain>
    </source>
</reference>
<accession>A0A0R3P1Y4</accession>
<name>A0A0R3P1Y4_DROPS</name>
<organism evidence="1">
    <name type="scientific">Drosophila pseudoobscura pseudoobscura</name>
    <name type="common">Fruit fly</name>
    <dbReference type="NCBI Taxonomy" id="46245"/>
    <lineage>
        <taxon>Eukaryota</taxon>
        <taxon>Metazoa</taxon>
        <taxon>Ecdysozoa</taxon>
        <taxon>Arthropoda</taxon>
        <taxon>Hexapoda</taxon>
        <taxon>Insecta</taxon>
        <taxon>Pterygota</taxon>
        <taxon>Neoptera</taxon>
        <taxon>Endopterygota</taxon>
        <taxon>Diptera</taxon>
        <taxon>Brachycera</taxon>
        <taxon>Muscomorpha</taxon>
        <taxon>Ephydroidea</taxon>
        <taxon>Drosophilidae</taxon>
        <taxon>Drosophila</taxon>
        <taxon>Sophophora</taxon>
    </lineage>
</organism>
<dbReference type="Bgee" id="FBgn0273262">
    <property type="expression patterns" value="Expressed in male reproductive system and 1 other cell type or tissue"/>
</dbReference>
<dbReference type="AlphaFoldDB" id="A0A0R3P1Y4"/>
<reference evidence="1" key="2">
    <citation type="journal article" date="2007" name="Nature">
        <title>Evolution of genes and genomes on the Drosophila phylogeny.</title>
        <authorList>
            <consortium name="Drosophila 12 Genomes Consortium"/>
            <person name="Clark A.G."/>
            <person name="Eisen M.B."/>
            <person name="Smith D.R."/>
            <person name="Bergman C.M."/>
            <person name="Oliver B."/>
            <person name="Markow T.A."/>
            <person name="Kaufman T.C."/>
            <person name="Kellis M."/>
            <person name="Gelbart W."/>
            <person name="Iyer V.N."/>
            <person name="Pollard D.A."/>
            <person name="Sackton T.B."/>
            <person name="Larracuente A.M."/>
            <person name="Singh N.D."/>
            <person name="Abad J.P."/>
            <person name="Abt D.N."/>
            <person name="Adryan B."/>
            <person name="Aguade M."/>
            <person name="Akashi H."/>
            <person name="Anderson W.W."/>
            <person name="Aquadro C.F."/>
            <person name="Ardell D.H."/>
            <person name="Arguello R."/>
            <person name="Artieri C.G."/>
            <person name="Barbash D.A."/>
            <person name="Barker D."/>
            <person name="Barsanti P."/>
            <person name="Batterham P."/>
            <person name="Batzoglou S."/>
            <person name="Begun D."/>
            <person name="Bhutkar A."/>
            <person name="Blanco E."/>
            <person name="Bosak S.A."/>
            <person name="Bradley R.K."/>
            <person name="Brand A.D."/>
            <person name="Brent M.R."/>
            <person name="Brooks A.N."/>
            <person name="Brown R.H."/>
            <person name="Butlin R.K."/>
            <person name="Caggese C."/>
            <person name="Calvi B.R."/>
            <person name="Bernardo de Carvalho A."/>
            <person name="Caspi A."/>
            <person name="Castrezana S."/>
            <person name="Celniker S.E."/>
            <person name="Chang J.L."/>
            <person name="Chapple C."/>
            <person name="Chatterji S."/>
            <person name="Chinwalla A."/>
            <person name="Civetta A."/>
            <person name="Clifton S.W."/>
            <person name="Comeron J.M."/>
            <person name="Costello J.C."/>
            <person name="Coyne J.A."/>
            <person name="Daub J."/>
            <person name="David R.G."/>
            <person name="Delcher A.L."/>
            <person name="Delehaunty K."/>
            <person name="Do C.B."/>
            <person name="Ebling H."/>
            <person name="Edwards K."/>
            <person name="Eickbush T."/>
            <person name="Evans J.D."/>
            <person name="Filipski A."/>
            <person name="Findeiss S."/>
            <person name="Freyhult E."/>
            <person name="Fulton L."/>
            <person name="Fulton R."/>
            <person name="Garcia A.C."/>
            <person name="Gardiner A."/>
            <person name="Garfield D.A."/>
            <person name="Garvin B.E."/>
            <person name="Gibson G."/>
            <person name="Gilbert D."/>
            <person name="Gnerre S."/>
            <person name="Godfrey J."/>
            <person name="Good R."/>
            <person name="Gotea V."/>
            <person name="Gravely B."/>
            <person name="Greenberg A.J."/>
            <person name="Griffiths-Jones S."/>
            <person name="Gross S."/>
            <person name="Guigo R."/>
            <person name="Gustafson E.A."/>
            <person name="Haerty W."/>
            <person name="Hahn M.W."/>
            <person name="Halligan D.L."/>
            <person name="Halpern A.L."/>
            <person name="Halter G.M."/>
            <person name="Han M.V."/>
            <person name="Heger A."/>
            <person name="Hillier L."/>
            <person name="Hinrichs A.S."/>
            <person name="Holmes I."/>
            <person name="Hoskins R.A."/>
            <person name="Hubisz M.J."/>
            <person name="Hultmark D."/>
            <person name="Huntley M.A."/>
            <person name="Jaffe D.B."/>
            <person name="Jagadeeshan S."/>
            <person name="Jeck W.R."/>
            <person name="Johnson J."/>
            <person name="Jones C.D."/>
            <person name="Jordan W.C."/>
            <person name="Karpen G.H."/>
            <person name="Kataoka E."/>
            <person name="Keightley P.D."/>
            <person name="Kheradpour P."/>
            <person name="Kirkness E.F."/>
            <person name="Koerich L.B."/>
            <person name="Kristiansen K."/>
            <person name="Kudrna D."/>
            <person name="Kulathinal R.J."/>
            <person name="Kumar S."/>
            <person name="Kwok R."/>
            <person name="Lander E."/>
            <person name="Langley C.H."/>
            <person name="Lapoint R."/>
            <person name="Lazzaro B.P."/>
            <person name="Lee S.J."/>
            <person name="Levesque L."/>
            <person name="Li R."/>
            <person name="Lin C.F."/>
            <person name="Lin M.F."/>
            <person name="Lindblad-Toh K."/>
            <person name="Llopart A."/>
            <person name="Long M."/>
            <person name="Low L."/>
            <person name="Lozovsky E."/>
            <person name="Lu J."/>
            <person name="Luo M."/>
            <person name="Machado C.A."/>
            <person name="Makalowski W."/>
            <person name="Marzo M."/>
            <person name="Matsuda M."/>
            <person name="Matzkin L."/>
            <person name="McAllister B."/>
            <person name="McBride C.S."/>
            <person name="McKernan B."/>
            <person name="McKernan K."/>
            <person name="Mendez-Lago M."/>
            <person name="Minx P."/>
            <person name="Mollenhauer M.U."/>
            <person name="Montooth K."/>
            <person name="Mount S.M."/>
            <person name="Mu X."/>
            <person name="Myers E."/>
            <person name="Negre B."/>
            <person name="Newfeld S."/>
            <person name="Nielsen R."/>
            <person name="Noor M.A."/>
            <person name="O'Grady P."/>
            <person name="Pachter L."/>
            <person name="Papaceit M."/>
            <person name="Parisi M.J."/>
            <person name="Parisi M."/>
            <person name="Parts L."/>
            <person name="Pedersen J.S."/>
            <person name="Pesole G."/>
            <person name="Phillippy A.M."/>
            <person name="Ponting C.P."/>
            <person name="Pop M."/>
            <person name="Porcelli D."/>
            <person name="Powell J.R."/>
            <person name="Prohaska S."/>
            <person name="Pruitt K."/>
            <person name="Puig M."/>
            <person name="Quesneville H."/>
            <person name="Ram K.R."/>
            <person name="Rand D."/>
            <person name="Rasmussen M.D."/>
            <person name="Reed L.K."/>
            <person name="Reenan R."/>
            <person name="Reily A."/>
            <person name="Remington K.A."/>
            <person name="Rieger T.T."/>
            <person name="Ritchie M.G."/>
            <person name="Robin C."/>
            <person name="Rogers Y.H."/>
            <person name="Rohde C."/>
            <person name="Rozas J."/>
            <person name="Rubenfield M.J."/>
            <person name="Ruiz A."/>
            <person name="Russo S."/>
            <person name="Salzberg S.L."/>
            <person name="Sanchez-Gracia A."/>
            <person name="Saranga D.J."/>
            <person name="Sato H."/>
            <person name="Schaeffer S.W."/>
            <person name="Schatz M.C."/>
            <person name="Schlenke T."/>
            <person name="Schwartz R."/>
            <person name="Segarra C."/>
            <person name="Singh R.S."/>
            <person name="Sirot L."/>
            <person name="Sirota M."/>
            <person name="Sisneros N.B."/>
            <person name="Smith C.D."/>
            <person name="Smith T.F."/>
            <person name="Spieth J."/>
            <person name="Stage D.E."/>
            <person name="Stark A."/>
            <person name="Stephan W."/>
            <person name="Strausberg R.L."/>
            <person name="Strempel S."/>
            <person name="Sturgill D."/>
            <person name="Sutton G."/>
            <person name="Sutton G.G."/>
            <person name="Tao W."/>
            <person name="Teichmann S."/>
            <person name="Tobari Y.N."/>
            <person name="Tomimura Y."/>
            <person name="Tsolas J.M."/>
            <person name="Valente V.L."/>
            <person name="Venter E."/>
            <person name="Venter J.C."/>
            <person name="Vicario S."/>
            <person name="Vieira F.G."/>
            <person name="Vilella A.J."/>
            <person name="Villasante A."/>
            <person name="Walenz B."/>
            <person name="Wang J."/>
            <person name="Wasserman M."/>
            <person name="Watts T."/>
            <person name="Wilson D."/>
            <person name="Wilson R.K."/>
            <person name="Wing R.A."/>
            <person name="Wolfner M.F."/>
            <person name="Wong A."/>
            <person name="Wong G.K."/>
            <person name="Wu C.I."/>
            <person name="Wu G."/>
            <person name="Yamamoto D."/>
            <person name="Yang H.P."/>
            <person name="Yang S.P."/>
            <person name="Yorke J.A."/>
            <person name="Yoshida K."/>
            <person name="Zdobnov E."/>
            <person name="Zhang P."/>
            <person name="Zhang Y."/>
            <person name="Zimin A.V."/>
            <person name="Baldwin J."/>
            <person name="Abdouelleil A."/>
            <person name="Abdulkadir J."/>
            <person name="Abebe A."/>
            <person name="Abera B."/>
            <person name="Abreu J."/>
            <person name="Acer S.C."/>
            <person name="Aftuck L."/>
            <person name="Alexander A."/>
            <person name="An P."/>
            <person name="Anderson E."/>
            <person name="Anderson S."/>
            <person name="Arachi H."/>
            <person name="Azer M."/>
            <person name="Bachantsang P."/>
            <person name="Barry A."/>
            <person name="Bayul T."/>
            <person name="Berlin A."/>
            <person name="Bessette D."/>
            <person name="Bloom T."/>
            <person name="Blye J."/>
            <person name="Boguslavskiy L."/>
            <person name="Bonnet C."/>
            <person name="Boukhgalter B."/>
            <person name="Bourzgui I."/>
            <person name="Brown A."/>
            <person name="Cahill P."/>
            <person name="Channer S."/>
            <person name="Cheshatsang Y."/>
            <person name="Chuda L."/>
            <person name="Citroen M."/>
            <person name="Collymore A."/>
            <person name="Cooke P."/>
            <person name="Costello M."/>
            <person name="D'Aco K."/>
            <person name="Daza R."/>
            <person name="De Haan G."/>
            <person name="DeGray S."/>
            <person name="DeMaso C."/>
            <person name="Dhargay N."/>
            <person name="Dooley K."/>
            <person name="Dooley E."/>
            <person name="Doricent M."/>
            <person name="Dorje P."/>
            <person name="Dorjee K."/>
            <person name="Dupes A."/>
            <person name="Elong R."/>
            <person name="Falk J."/>
            <person name="Farina A."/>
            <person name="Faro S."/>
            <person name="Ferguson D."/>
            <person name="Fisher S."/>
            <person name="Foley C.D."/>
            <person name="Franke A."/>
            <person name="Friedrich D."/>
            <person name="Gadbois L."/>
            <person name="Gearin G."/>
            <person name="Gearin C.R."/>
            <person name="Giannoukos G."/>
            <person name="Goode T."/>
            <person name="Graham J."/>
            <person name="Grandbois E."/>
            <person name="Grewal S."/>
            <person name="Gyaltsen K."/>
            <person name="Hafez N."/>
            <person name="Hagos B."/>
            <person name="Hall J."/>
            <person name="Henson C."/>
            <person name="Hollinger A."/>
            <person name="Honan T."/>
            <person name="Huard M.D."/>
            <person name="Hughes L."/>
            <person name="Hurhula B."/>
            <person name="Husby M.E."/>
            <person name="Kamat A."/>
            <person name="Kanga B."/>
            <person name="Kashin S."/>
            <person name="Khazanovich D."/>
            <person name="Kisner P."/>
            <person name="Lance K."/>
            <person name="Lara M."/>
            <person name="Lee W."/>
            <person name="Lennon N."/>
            <person name="Letendre F."/>
            <person name="LeVine R."/>
            <person name="Lipovsky A."/>
            <person name="Liu X."/>
            <person name="Liu J."/>
            <person name="Liu S."/>
            <person name="Lokyitsang T."/>
            <person name="Lokyitsang Y."/>
            <person name="Lubonja R."/>
            <person name="Lui A."/>
            <person name="MacDonald P."/>
            <person name="Magnisalis V."/>
            <person name="Maru K."/>
            <person name="Matthews C."/>
            <person name="McCusker W."/>
            <person name="McDonough S."/>
            <person name="Mehta T."/>
            <person name="Meldrim J."/>
            <person name="Meneus L."/>
            <person name="Mihai O."/>
            <person name="Mihalev A."/>
            <person name="Mihova T."/>
            <person name="Mittelman R."/>
            <person name="Mlenga V."/>
            <person name="Montmayeur A."/>
            <person name="Mulrain L."/>
            <person name="Navidi A."/>
            <person name="Naylor J."/>
            <person name="Negash T."/>
            <person name="Nguyen T."/>
            <person name="Nguyen N."/>
            <person name="Nicol R."/>
            <person name="Norbu C."/>
            <person name="Norbu N."/>
            <person name="Novod N."/>
            <person name="O'Neill B."/>
            <person name="Osman S."/>
            <person name="Markiewicz E."/>
            <person name="Oyono O.L."/>
            <person name="Patti C."/>
            <person name="Phunkhang P."/>
            <person name="Pierre F."/>
            <person name="Priest M."/>
            <person name="Raghuraman S."/>
            <person name="Rege F."/>
            <person name="Reyes R."/>
            <person name="Rise C."/>
            <person name="Rogov P."/>
            <person name="Ross K."/>
            <person name="Ryan E."/>
            <person name="Settipalli S."/>
            <person name="Shea T."/>
            <person name="Sherpa N."/>
            <person name="Shi L."/>
            <person name="Shih D."/>
            <person name="Sparrow T."/>
            <person name="Spaulding J."/>
            <person name="Stalker J."/>
            <person name="Stange-Thomann N."/>
            <person name="Stavropoulos S."/>
            <person name="Stone C."/>
            <person name="Strader C."/>
            <person name="Tesfaye S."/>
            <person name="Thomson T."/>
            <person name="Thoulutsang Y."/>
            <person name="Thoulutsang D."/>
            <person name="Topham K."/>
            <person name="Topping I."/>
            <person name="Tsamla T."/>
            <person name="Vassiliev H."/>
            <person name="Vo A."/>
            <person name="Wangchuk T."/>
            <person name="Wangdi T."/>
            <person name="Weiand M."/>
            <person name="Wilkinson J."/>
            <person name="Wilson A."/>
            <person name="Yadav S."/>
            <person name="Young G."/>
            <person name="Yu Q."/>
            <person name="Zembek L."/>
            <person name="Zhong D."/>
            <person name="Zimmer A."/>
            <person name="Zwirko Z."/>
            <person name="Jaffe D.B."/>
            <person name="Alvarez P."/>
            <person name="Brockman W."/>
            <person name="Butler J."/>
            <person name="Chin C."/>
            <person name="Gnerre S."/>
            <person name="Grabherr M."/>
            <person name="Kleber M."/>
            <person name="Mauceli E."/>
            <person name="MacCallum I."/>
        </authorList>
    </citation>
    <scope>NUCLEOTIDE SEQUENCE [LARGE SCALE GENOMIC DNA]</scope>
    <source>
        <strain evidence="1">MV2-25</strain>
    </source>
</reference>
<reference evidence="1" key="1">
    <citation type="journal article" date="2005" name="Genome Res.">
        <title>Comparative genome sequencing of Drosophila pseudoobscura: chromosomal, gene, and cis-element evolution.</title>
        <authorList>
            <person name="Richards S."/>
            <person name="Liu Y."/>
            <person name="Bettencourt B.R."/>
            <person name="Hradecky P."/>
            <person name="Letovsky S."/>
            <person name="Nielsen R."/>
            <person name="Thornton K."/>
            <person name="Hubisz M.J."/>
            <person name="Chen R."/>
            <person name="Meisel R.P."/>
            <person name="Couronne O."/>
            <person name="Hua S."/>
            <person name="Smith M.A."/>
            <person name="Zhang P."/>
            <person name="Liu J."/>
            <person name="Bussemaker H.J."/>
            <person name="van Batenburg M.F."/>
            <person name="Howells S.L."/>
            <person name="Scherer S.E."/>
            <person name="Sodergren E."/>
            <person name="Matthews B.B."/>
            <person name="Crosby M.A."/>
            <person name="Schroeder A.J."/>
            <person name="Ortiz-Barrientos D."/>
            <person name="Rives C.M."/>
            <person name="Metzker M.L."/>
            <person name="Muzny D.M."/>
            <person name="Scott G."/>
            <person name="Steffen D."/>
            <person name="Wheeler D.A."/>
            <person name="Worley K.C."/>
            <person name="Havlak P."/>
            <person name="Durbin K.J."/>
            <person name="Egan A."/>
            <person name="Gill R."/>
            <person name="Hume J."/>
            <person name="Morgan M.B."/>
            <person name="Miner G."/>
            <person name="Hamilton C."/>
            <person name="Huang Y."/>
            <person name="Waldron L."/>
            <person name="Verduzco D."/>
            <person name="Clerc-Blankenburg K.P."/>
            <person name="Dubchak I."/>
            <person name="Noor M.A."/>
            <person name="Anderson W."/>
            <person name="White K.P."/>
            <person name="Clark A.G."/>
            <person name="Schaeffer S.W."/>
            <person name="Gelbart W."/>
            <person name="Weinstock G.M."/>
            <person name="Gibbs R.A."/>
        </authorList>
    </citation>
    <scope>NUCLEOTIDE SEQUENCE [LARGE SCALE GENOMIC DNA]</scope>
    <source>
        <strain evidence="1">MV2-25</strain>
    </source>
</reference>
<sequence>MNYFAKVMHSSLLNMRGTDSKKCVRGLRTTLALRNAFKQKIAIDNQDFDHTTQKYFQYGQERKARLEKSDAKKLKF</sequence>
<proteinExistence type="predicted"/>
<gene>
    <name evidence="1" type="primary">Dpse\GA32855</name>
    <name evidence="1" type="ORF">Dpse_GA32855</name>
</gene>
<evidence type="ECO:0000313" key="1">
    <source>
        <dbReference type="EMBL" id="KRT05296.1"/>
    </source>
</evidence>